<dbReference type="EMBL" id="RHXB01000002">
    <property type="protein sequence ID" value="RSE28335.1"/>
    <property type="molecule type" value="Genomic_DNA"/>
</dbReference>
<dbReference type="InterPro" id="IPR021285">
    <property type="entry name" value="Tscrpt_reg_HycA"/>
</dbReference>
<dbReference type="EMBL" id="JAWLOF010000002">
    <property type="protein sequence ID" value="MDV7021642.1"/>
    <property type="molecule type" value="Genomic_DNA"/>
</dbReference>
<organism evidence="2 3">
    <name type="scientific">Atlantibacter subterraneus</name>
    <dbReference type="NCBI Taxonomy" id="255519"/>
    <lineage>
        <taxon>Bacteria</taxon>
        <taxon>Pseudomonadati</taxon>
        <taxon>Pseudomonadota</taxon>
        <taxon>Gammaproteobacteria</taxon>
        <taxon>Enterobacterales</taxon>
        <taxon>Enterobacteriaceae</taxon>
        <taxon>Atlantibacter</taxon>
    </lineage>
</organism>
<reference evidence="2 3" key="1">
    <citation type="submission" date="2018-10" db="EMBL/GenBank/DDBJ databases">
        <title>Transmission dynamics of multidrug resistant bacteria on intensive care unit surfaces.</title>
        <authorList>
            <person name="D'Souza A.W."/>
            <person name="Potter R.F."/>
            <person name="Wallace M."/>
            <person name="Shupe A."/>
            <person name="Patel S."/>
            <person name="Sun S."/>
            <person name="Gul D."/>
            <person name="Kwon J.H."/>
            <person name="Andleeb S."/>
            <person name="Burnham C.-A.D."/>
            <person name="Dantas G."/>
        </authorList>
    </citation>
    <scope>NUCLEOTIDE SEQUENCE [LARGE SCALE GENOMIC DNA]</scope>
    <source>
        <strain evidence="2 3">AS_373</strain>
    </source>
</reference>
<keyword evidence="4" id="KW-1185">Reference proteome</keyword>
<dbReference type="Pfam" id="PF11046">
    <property type="entry name" value="HycA_repressor"/>
    <property type="match status" value="1"/>
</dbReference>
<evidence type="ECO:0000313" key="4">
    <source>
        <dbReference type="Proteomes" id="UP001187066"/>
    </source>
</evidence>
<dbReference type="AlphaFoldDB" id="A0A3R9GDW8"/>
<dbReference type="GeneID" id="84665656"/>
<dbReference type="NCBIfam" id="NF007567">
    <property type="entry name" value="PRK10198.1"/>
    <property type="match status" value="1"/>
</dbReference>
<evidence type="ECO:0000313" key="2">
    <source>
        <dbReference type="EMBL" id="RSE28335.1"/>
    </source>
</evidence>
<evidence type="ECO:0000313" key="3">
    <source>
        <dbReference type="Proteomes" id="UP000275331"/>
    </source>
</evidence>
<keyword evidence="2" id="KW-0456">Lyase</keyword>
<gene>
    <name evidence="2" type="primary">hycA</name>
    <name evidence="2" type="ORF">EGT71_02820</name>
    <name evidence="1" type="ORF">R4P48_02975</name>
</gene>
<dbReference type="OrthoDB" id="6412952at2"/>
<dbReference type="RefSeq" id="WP_125291842.1">
    <property type="nucleotide sequence ID" value="NZ_CP100494.1"/>
</dbReference>
<reference evidence="1 4" key="2">
    <citation type="submission" date="2023-10" db="EMBL/GenBank/DDBJ databases">
        <authorList>
            <person name="Dale J."/>
        </authorList>
    </citation>
    <scope>NUCLEOTIDE SEQUENCE [LARGE SCALE GENOMIC DNA]</scope>
    <source>
        <strain evidence="1 4">2023EL-00970</strain>
    </source>
</reference>
<protein>
    <submittedName>
        <fullName evidence="2">Formate hydrogenlyase regulator HycA</fullName>
    </submittedName>
</protein>
<sequence>MTISELSVKAEFIADRHRRLQSQWHTYCNTLVQAITLSKYKLHHAISCEPEEGLSFYLFDHFIIRVVQAPDFNCHTIHYRLETRDGKESALIASAELDHKGMLDGQIANQDRPAVLEHYLSKIGKIYDCLYEAIEKDRPLEIADFAPDCAGLVLA</sequence>
<dbReference type="Proteomes" id="UP001187066">
    <property type="component" value="Unassembled WGS sequence"/>
</dbReference>
<proteinExistence type="predicted"/>
<dbReference type="GO" id="GO:0016829">
    <property type="term" value="F:lyase activity"/>
    <property type="evidence" value="ECO:0007669"/>
    <property type="project" value="UniProtKB-KW"/>
</dbReference>
<dbReference type="Proteomes" id="UP000275331">
    <property type="component" value="Unassembled WGS sequence"/>
</dbReference>
<name>A0A3R9GDW8_9ENTR</name>
<evidence type="ECO:0000313" key="1">
    <source>
        <dbReference type="EMBL" id="MDV7021642.1"/>
    </source>
</evidence>
<accession>A0A3R9GDW8</accession>
<comment type="caution">
    <text evidence="2">The sequence shown here is derived from an EMBL/GenBank/DDBJ whole genome shotgun (WGS) entry which is preliminary data.</text>
</comment>